<reference evidence="2 3" key="1">
    <citation type="submission" date="2020-03" db="EMBL/GenBank/DDBJ databases">
        <title>Whole genome shotgun sequence of Phytohabitans flavus NBRC 107702.</title>
        <authorList>
            <person name="Komaki H."/>
            <person name="Tamura T."/>
        </authorList>
    </citation>
    <scope>NUCLEOTIDE SEQUENCE [LARGE SCALE GENOMIC DNA]</scope>
    <source>
        <strain evidence="2 3">NBRC 107702</strain>
    </source>
</reference>
<organism evidence="2 3">
    <name type="scientific">Phytohabitans flavus</name>
    <dbReference type="NCBI Taxonomy" id="1076124"/>
    <lineage>
        <taxon>Bacteria</taxon>
        <taxon>Bacillati</taxon>
        <taxon>Actinomycetota</taxon>
        <taxon>Actinomycetes</taxon>
        <taxon>Micromonosporales</taxon>
        <taxon>Micromonosporaceae</taxon>
    </lineage>
</organism>
<dbReference type="EMBL" id="AP022870">
    <property type="protein sequence ID" value="BCB78308.1"/>
    <property type="molecule type" value="Genomic_DNA"/>
</dbReference>
<dbReference type="Proteomes" id="UP000502508">
    <property type="component" value="Chromosome"/>
</dbReference>
<reference evidence="2 3" key="2">
    <citation type="submission" date="2020-03" db="EMBL/GenBank/DDBJ databases">
        <authorList>
            <person name="Ichikawa N."/>
            <person name="Kimura A."/>
            <person name="Kitahashi Y."/>
            <person name="Uohara A."/>
        </authorList>
    </citation>
    <scope>NUCLEOTIDE SEQUENCE [LARGE SCALE GENOMIC DNA]</scope>
    <source>
        <strain evidence="2 3">NBRC 107702</strain>
    </source>
</reference>
<dbReference type="Pfam" id="PF16571">
    <property type="entry name" value="FBP_C"/>
    <property type="match status" value="1"/>
</dbReference>
<evidence type="ECO:0000313" key="3">
    <source>
        <dbReference type="Proteomes" id="UP000502508"/>
    </source>
</evidence>
<evidence type="ECO:0000259" key="1">
    <source>
        <dbReference type="Pfam" id="PF16571"/>
    </source>
</evidence>
<dbReference type="KEGG" id="pfla:Pflav_047180"/>
<gene>
    <name evidence="2" type="ORF">Pflav_047180</name>
</gene>
<keyword evidence="3" id="KW-1185">Reference proteome</keyword>
<name>A0A6F8XX45_9ACTN</name>
<dbReference type="AlphaFoldDB" id="A0A6F8XX45"/>
<sequence>MTELAIRGSFVNCTKGEARRLPIPKDLDERPWHDLDFLGWQDPSATQRAYLVAESDPGLVGVALRVATQQGHIRRSMCSICLTTHTGNGVSLMTARKAGPNGRLGNSVGIYACTDLACSLYLRGQKKAGRHLDETLTLSARIERTTTNLAAFLHKILS</sequence>
<dbReference type="InterPro" id="IPR032330">
    <property type="entry name" value="EF-G-binding_C"/>
</dbReference>
<feature type="domain" description="Elongation factor G-binding protein C-terminal treble-clef zinc-finger" evidence="1">
    <location>
        <begin position="6"/>
        <end position="156"/>
    </location>
</feature>
<accession>A0A6F8XX45</accession>
<evidence type="ECO:0000313" key="2">
    <source>
        <dbReference type="EMBL" id="BCB78308.1"/>
    </source>
</evidence>
<protein>
    <recommendedName>
        <fullName evidence="1">Elongation factor G-binding protein C-terminal treble-clef zinc-finger domain-containing protein</fullName>
    </recommendedName>
</protein>
<proteinExistence type="predicted"/>